<dbReference type="KEGG" id="sqz:FQU76_29485"/>
<evidence type="ECO:0000313" key="1">
    <source>
        <dbReference type="EMBL" id="QDY81380.1"/>
    </source>
</evidence>
<reference evidence="1 2" key="1">
    <citation type="submission" date="2019-07" db="EMBL/GenBank/DDBJ databases">
        <authorList>
            <person name="Zhu P."/>
        </authorList>
    </citation>
    <scope>NUCLEOTIDE SEQUENCE [LARGE SCALE GENOMIC DNA]</scope>
    <source>
        <strain evidence="1 2">SSL-25</strain>
    </source>
</reference>
<dbReference type="Proteomes" id="UP000320580">
    <property type="component" value="Chromosome"/>
</dbReference>
<gene>
    <name evidence="1" type="ORF">FQU76_29485</name>
</gene>
<dbReference type="OrthoDB" id="4264354at2"/>
<accession>A0A5B8JTF6</accession>
<keyword evidence="2" id="KW-1185">Reference proteome</keyword>
<proteinExistence type="predicted"/>
<organism evidence="1 2">
    <name type="scientific">Streptomyces qinzhouensis</name>
    <dbReference type="NCBI Taxonomy" id="2599401"/>
    <lineage>
        <taxon>Bacteria</taxon>
        <taxon>Bacillati</taxon>
        <taxon>Actinomycetota</taxon>
        <taxon>Actinomycetes</taxon>
        <taxon>Kitasatosporales</taxon>
        <taxon>Streptomycetaceae</taxon>
        <taxon>Streptomyces</taxon>
    </lineage>
</organism>
<protein>
    <submittedName>
        <fullName evidence="1">Uncharacterized protein</fullName>
    </submittedName>
</protein>
<dbReference type="EMBL" id="CP042266">
    <property type="protein sequence ID" value="QDY81380.1"/>
    <property type="molecule type" value="Genomic_DNA"/>
</dbReference>
<sequence length="71" mass="7742">MTVNAYFARVRGAVAAILDVDKAYRPCFIASDELDVLDLCTGPSRSHVRVLLCIRNLMARLCGVTDCTIPA</sequence>
<evidence type="ECO:0000313" key="2">
    <source>
        <dbReference type="Proteomes" id="UP000320580"/>
    </source>
</evidence>
<dbReference type="AlphaFoldDB" id="A0A5B8JTF6"/>
<name>A0A5B8JTF6_9ACTN</name>